<evidence type="ECO:0000256" key="8">
    <source>
        <dbReference type="ARBA" id="ARBA00023024"/>
    </source>
</evidence>
<dbReference type="InterPro" id="IPR001579">
    <property type="entry name" value="Glyco_hydro_18_chit_AS"/>
</dbReference>
<sequence>MGQECSTITVQQGDLCGSLASRCGISTADFYTYNPGSTFCNTLQAGQLVCCSEGSLPNLRPEPNPDGTCATYEVPPGEYCSLIASKFQLTVDEIETWNSNSWNWNGCGGLQRNAIICVSSGDPPMPAPIDTAICGPQAPGTARPSDWSQLATLNPCPLNACCNTWGNCGITPEFCTPPKSAGQVGCISNCGTEIAKSPSAPAEFLKVGYFQSYNLERPCLNMRADQIPSGYSHVHFSFGGITDDFAVDLSDSMEQFELFVEQTGFKKILAFGGWSYSTGGEPLPIFRNTTNNADRLRFARSVVATVEQYGLDGVDFDWEYPGAVDLGGSPTDGAQYLLLLRMVRQLLPAEKTVSLAAPASFHYLQGFPIAEMSAVVDYIVYMAYDLHGQWDYGTDNQAGCPGGNCLRSHVNLTETDYALAMVTKAGVPSDKIVVGLASYGRSFKMADRNCRADPMCRYLGPDERGYVGRCTREPGIIALAELEDIRAIELEGTVFWYDEASDSDMAQYMTDSWAAYMTETTKERRRARYQGQNFGGSVDWAIDLTAFVPGDPGIRDKRAVAARGAASFMDRRAEQV</sequence>
<dbReference type="SUPFAM" id="SSF54556">
    <property type="entry name" value="Chitinase insertion domain"/>
    <property type="match status" value="1"/>
</dbReference>
<dbReference type="SUPFAM" id="SSF54106">
    <property type="entry name" value="LysM domain"/>
    <property type="match status" value="2"/>
</dbReference>
<accession>A0AAE0HFV8</accession>
<keyword evidence="8" id="KW-0146">Chitin degradation</keyword>
<comment type="catalytic activity">
    <reaction evidence="1">
        <text>Random endo-hydrolysis of N-acetyl-beta-D-glucosaminide (1-&gt;4)-beta-linkages in chitin and chitodextrins.</text>
        <dbReference type="EC" id="3.2.1.14"/>
    </reaction>
</comment>
<keyword evidence="19" id="KW-1185">Reference proteome</keyword>
<feature type="domain" description="Chitin-binding type-1" evidence="15">
    <location>
        <begin position="131"/>
        <end position="192"/>
    </location>
</feature>
<evidence type="ECO:0000256" key="9">
    <source>
        <dbReference type="ARBA" id="ARBA00023026"/>
    </source>
</evidence>
<dbReference type="GeneID" id="87835458"/>
<dbReference type="GO" id="GO:0000272">
    <property type="term" value="P:polysaccharide catabolic process"/>
    <property type="evidence" value="ECO:0007669"/>
    <property type="project" value="UniProtKB-KW"/>
</dbReference>
<dbReference type="EMBL" id="JAUEPN010000004">
    <property type="protein sequence ID" value="KAK3295828.1"/>
    <property type="molecule type" value="Genomic_DNA"/>
</dbReference>
<dbReference type="RefSeq" id="XP_062659342.1">
    <property type="nucleotide sequence ID" value="XM_062798510.1"/>
</dbReference>
<reference evidence="18" key="1">
    <citation type="journal article" date="2023" name="Mol. Phylogenet. Evol.">
        <title>Genome-scale phylogeny and comparative genomics of the fungal order Sordariales.</title>
        <authorList>
            <person name="Hensen N."/>
            <person name="Bonometti L."/>
            <person name="Westerberg I."/>
            <person name="Brannstrom I.O."/>
            <person name="Guillou S."/>
            <person name="Cros-Aarteil S."/>
            <person name="Calhoun S."/>
            <person name="Haridas S."/>
            <person name="Kuo A."/>
            <person name="Mondo S."/>
            <person name="Pangilinan J."/>
            <person name="Riley R."/>
            <person name="LaButti K."/>
            <person name="Andreopoulos B."/>
            <person name="Lipzen A."/>
            <person name="Chen C."/>
            <person name="Yan M."/>
            <person name="Daum C."/>
            <person name="Ng V."/>
            <person name="Clum A."/>
            <person name="Steindorff A."/>
            <person name="Ohm R.A."/>
            <person name="Martin F."/>
            <person name="Silar P."/>
            <person name="Natvig D.O."/>
            <person name="Lalanne C."/>
            <person name="Gautier V."/>
            <person name="Ament-Velasquez S.L."/>
            <person name="Kruys A."/>
            <person name="Hutchinson M.I."/>
            <person name="Powell A.J."/>
            <person name="Barry K."/>
            <person name="Miller A.N."/>
            <person name="Grigoriev I.V."/>
            <person name="Debuchy R."/>
            <person name="Gladieux P."/>
            <person name="Hiltunen Thoren M."/>
            <person name="Johannesson H."/>
        </authorList>
    </citation>
    <scope>NUCLEOTIDE SEQUENCE</scope>
    <source>
        <strain evidence="18">CBS 168.71</strain>
    </source>
</reference>
<dbReference type="SMART" id="SM00636">
    <property type="entry name" value="Glyco_18"/>
    <property type="match status" value="1"/>
</dbReference>
<dbReference type="Gene3D" id="3.10.50.10">
    <property type="match status" value="1"/>
</dbReference>
<dbReference type="PROSITE" id="PS50941">
    <property type="entry name" value="CHIT_BIND_I_2"/>
    <property type="match status" value="1"/>
</dbReference>
<dbReference type="Pfam" id="PF01476">
    <property type="entry name" value="LysM"/>
    <property type="match status" value="2"/>
</dbReference>
<organism evidence="18 19">
    <name type="scientific">Chaetomium fimeti</name>
    <dbReference type="NCBI Taxonomy" id="1854472"/>
    <lineage>
        <taxon>Eukaryota</taxon>
        <taxon>Fungi</taxon>
        <taxon>Dikarya</taxon>
        <taxon>Ascomycota</taxon>
        <taxon>Pezizomycotina</taxon>
        <taxon>Sordariomycetes</taxon>
        <taxon>Sordariomycetidae</taxon>
        <taxon>Sordariales</taxon>
        <taxon>Chaetomiaceae</taxon>
        <taxon>Chaetomium</taxon>
    </lineage>
</organism>
<proteinExistence type="inferred from homology"/>
<comment type="caution">
    <text evidence="13">Lacks conserved residue(s) required for the propagation of feature annotation.</text>
</comment>
<keyword evidence="12" id="KW-0624">Polysaccharide degradation</keyword>
<dbReference type="InterPro" id="IPR001223">
    <property type="entry name" value="Glyco_hydro18_cat"/>
</dbReference>
<dbReference type="Gene3D" id="3.30.60.10">
    <property type="entry name" value="Endochitinase-like"/>
    <property type="match status" value="1"/>
</dbReference>
<dbReference type="Gene3D" id="3.10.350.10">
    <property type="entry name" value="LysM domain"/>
    <property type="match status" value="2"/>
</dbReference>
<dbReference type="Proteomes" id="UP001278766">
    <property type="component" value="Unassembled WGS sequence"/>
</dbReference>
<dbReference type="PROSITE" id="PS51910">
    <property type="entry name" value="GH18_2"/>
    <property type="match status" value="1"/>
</dbReference>
<dbReference type="PANTHER" id="PTHR47700">
    <property type="entry name" value="V CHITINASE, PUTATIVE (AFU_ORTHOLOGUE AFUA_6G13720)-RELATED"/>
    <property type="match status" value="1"/>
</dbReference>
<evidence type="ECO:0000256" key="7">
    <source>
        <dbReference type="ARBA" id="ARBA00022801"/>
    </source>
</evidence>
<keyword evidence="13" id="KW-1015">Disulfide bond</keyword>
<evidence type="ECO:0000259" key="15">
    <source>
        <dbReference type="PROSITE" id="PS50941"/>
    </source>
</evidence>
<evidence type="ECO:0000256" key="13">
    <source>
        <dbReference type="PROSITE-ProRule" id="PRU00261"/>
    </source>
</evidence>
<evidence type="ECO:0000256" key="5">
    <source>
        <dbReference type="ARBA" id="ARBA00022525"/>
    </source>
</evidence>
<feature type="domain" description="LysM" evidence="16">
    <location>
        <begin position="6"/>
        <end position="51"/>
    </location>
</feature>
<feature type="domain" description="LysM" evidence="16">
    <location>
        <begin position="70"/>
        <end position="118"/>
    </location>
</feature>
<dbReference type="InterPro" id="IPR018392">
    <property type="entry name" value="LysM"/>
</dbReference>
<gene>
    <name evidence="18" type="ORF">B0H64DRAFT_155818</name>
</gene>
<dbReference type="PROSITE" id="PS51782">
    <property type="entry name" value="LYSM"/>
    <property type="match status" value="2"/>
</dbReference>
<dbReference type="PANTHER" id="PTHR47700:SF2">
    <property type="entry name" value="CHITINASE"/>
    <property type="match status" value="1"/>
</dbReference>
<protein>
    <recommendedName>
        <fullName evidence="4">chitinase</fullName>
        <ecNumber evidence="4">3.2.1.14</ecNumber>
    </recommendedName>
</protein>
<comment type="subcellular location">
    <subcellularLocation>
        <location evidence="2">Secreted</location>
    </subcellularLocation>
</comment>
<dbReference type="InterPro" id="IPR017853">
    <property type="entry name" value="GH"/>
</dbReference>
<evidence type="ECO:0000256" key="1">
    <source>
        <dbReference type="ARBA" id="ARBA00000822"/>
    </source>
</evidence>
<dbReference type="EC" id="3.2.1.14" evidence="4"/>
<feature type="disulfide bond" evidence="13">
    <location>
        <begin position="186"/>
        <end position="190"/>
    </location>
</feature>
<evidence type="ECO:0000256" key="2">
    <source>
        <dbReference type="ARBA" id="ARBA00004613"/>
    </source>
</evidence>
<evidence type="ECO:0000313" key="18">
    <source>
        <dbReference type="EMBL" id="KAK3295828.1"/>
    </source>
</evidence>
<evidence type="ECO:0000256" key="3">
    <source>
        <dbReference type="ARBA" id="ARBA00008682"/>
    </source>
</evidence>
<evidence type="ECO:0000256" key="6">
    <source>
        <dbReference type="ARBA" id="ARBA00022669"/>
    </source>
</evidence>
<evidence type="ECO:0000256" key="4">
    <source>
        <dbReference type="ARBA" id="ARBA00012729"/>
    </source>
</evidence>
<keyword evidence="7 14" id="KW-0378">Hydrolase</keyword>
<keyword evidence="10" id="KW-0119">Carbohydrate metabolism</keyword>
<dbReference type="Pfam" id="PF00704">
    <property type="entry name" value="Glyco_hydro_18"/>
    <property type="match status" value="1"/>
</dbReference>
<feature type="domain" description="GH18" evidence="17">
    <location>
        <begin position="204"/>
        <end position="576"/>
    </location>
</feature>
<dbReference type="AlphaFoldDB" id="A0AAE0HFV8"/>
<comment type="similarity">
    <text evidence="3">Belongs to the glycosyl hydrolase 18 family. Chitinase class V subfamily.</text>
</comment>
<dbReference type="InterPro" id="IPR036861">
    <property type="entry name" value="Endochitinase-like_sf"/>
</dbReference>
<evidence type="ECO:0000256" key="12">
    <source>
        <dbReference type="ARBA" id="ARBA00023326"/>
    </source>
</evidence>
<name>A0AAE0HFV8_9PEZI</name>
<evidence type="ECO:0000259" key="17">
    <source>
        <dbReference type="PROSITE" id="PS51910"/>
    </source>
</evidence>
<dbReference type="CDD" id="cd02878">
    <property type="entry name" value="GH18_zymocin_alpha"/>
    <property type="match status" value="1"/>
</dbReference>
<dbReference type="InterPro" id="IPR001002">
    <property type="entry name" value="Chitin-bd_1"/>
</dbReference>
<feature type="disulfide bond" evidence="13">
    <location>
        <begin position="161"/>
        <end position="175"/>
    </location>
</feature>
<feature type="disulfide bond" evidence="13">
    <location>
        <begin position="156"/>
        <end position="168"/>
    </location>
</feature>
<dbReference type="Gene3D" id="3.20.20.80">
    <property type="entry name" value="Glycosidases"/>
    <property type="match status" value="1"/>
</dbReference>
<keyword evidence="9" id="KW-0843">Virulence</keyword>
<comment type="caution">
    <text evidence="18">The sequence shown here is derived from an EMBL/GenBank/DDBJ whole genome shotgun (WGS) entry which is preliminary data.</text>
</comment>
<evidence type="ECO:0000256" key="10">
    <source>
        <dbReference type="ARBA" id="ARBA00023277"/>
    </source>
</evidence>
<dbReference type="GO" id="GO:0008843">
    <property type="term" value="F:endochitinase activity"/>
    <property type="evidence" value="ECO:0007669"/>
    <property type="project" value="UniProtKB-EC"/>
</dbReference>
<keyword evidence="11 14" id="KW-0326">Glycosidase</keyword>
<dbReference type="InterPro" id="IPR011583">
    <property type="entry name" value="Chitinase_II/V-like_cat"/>
</dbReference>
<evidence type="ECO:0000256" key="11">
    <source>
        <dbReference type="ARBA" id="ARBA00023295"/>
    </source>
</evidence>
<dbReference type="InterPro" id="IPR053214">
    <property type="entry name" value="LysM12-like"/>
</dbReference>
<dbReference type="GO" id="GO:0006032">
    <property type="term" value="P:chitin catabolic process"/>
    <property type="evidence" value="ECO:0007669"/>
    <property type="project" value="UniProtKB-KW"/>
</dbReference>
<dbReference type="SMART" id="SM00257">
    <property type="entry name" value="LysM"/>
    <property type="match status" value="2"/>
</dbReference>
<keyword evidence="6 13" id="KW-0147">Chitin-binding</keyword>
<dbReference type="SUPFAM" id="SSF51445">
    <property type="entry name" value="(Trans)glycosidases"/>
    <property type="match status" value="1"/>
</dbReference>
<dbReference type="InterPro" id="IPR036779">
    <property type="entry name" value="LysM_dom_sf"/>
</dbReference>
<evidence type="ECO:0000259" key="16">
    <source>
        <dbReference type="PROSITE" id="PS51782"/>
    </source>
</evidence>
<keyword evidence="5" id="KW-0964">Secreted</keyword>
<evidence type="ECO:0000313" key="19">
    <source>
        <dbReference type="Proteomes" id="UP001278766"/>
    </source>
</evidence>
<dbReference type="GO" id="GO:0005576">
    <property type="term" value="C:extracellular region"/>
    <property type="evidence" value="ECO:0007669"/>
    <property type="project" value="UniProtKB-SubCell"/>
</dbReference>
<dbReference type="CDD" id="cd00118">
    <property type="entry name" value="LysM"/>
    <property type="match status" value="2"/>
</dbReference>
<dbReference type="PROSITE" id="PS01095">
    <property type="entry name" value="GH18_1"/>
    <property type="match status" value="1"/>
</dbReference>
<reference evidence="18" key="2">
    <citation type="submission" date="2023-06" db="EMBL/GenBank/DDBJ databases">
        <authorList>
            <consortium name="Lawrence Berkeley National Laboratory"/>
            <person name="Haridas S."/>
            <person name="Hensen N."/>
            <person name="Bonometti L."/>
            <person name="Westerberg I."/>
            <person name="Brannstrom I.O."/>
            <person name="Guillou S."/>
            <person name="Cros-Aarteil S."/>
            <person name="Calhoun S."/>
            <person name="Kuo A."/>
            <person name="Mondo S."/>
            <person name="Pangilinan J."/>
            <person name="Riley R."/>
            <person name="Labutti K."/>
            <person name="Andreopoulos B."/>
            <person name="Lipzen A."/>
            <person name="Chen C."/>
            <person name="Yanf M."/>
            <person name="Daum C."/>
            <person name="Ng V."/>
            <person name="Clum A."/>
            <person name="Steindorff A."/>
            <person name="Ohm R."/>
            <person name="Martin F."/>
            <person name="Silar P."/>
            <person name="Natvig D."/>
            <person name="Lalanne C."/>
            <person name="Gautier V."/>
            <person name="Ament-Velasquez S.L."/>
            <person name="Kruys A."/>
            <person name="Hutchinson M.I."/>
            <person name="Powell A.J."/>
            <person name="Barry K."/>
            <person name="Miller A.N."/>
            <person name="Grigoriev I.V."/>
            <person name="Debuchy R."/>
            <person name="Gladieux P."/>
            <person name="Thoren M.H."/>
            <person name="Johannesson H."/>
        </authorList>
    </citation>
    <scope>NUCLEOTIDE SEQUENCE</scope>
    <source>
        <strain evidence="18">CBS 168.71</strain>
    </source>
</reference>
<dbReference type="InterPro" id="IPR029070">
    <property type="entry name" value="Chitinase_insertion_sf"/>
</dbReference>
<dbReference type="SUPFAM" id="SSF57016">
    <property type="entry name" value="Plant lectins/antimicrobial peptides"/>
    <property type="match status" value="1"/>
</dbReference>
<dbReference type="GO" id="GO:0008061">
    <property type="term" value="F:chitin binding"/>
    <property type="evidence" value="ECO:0007669"/>
    <property type="project" value="UniProtKB-UniRule"/>
</dbReference>
<evidence type="ECO:0000256" key="14">
    <source>
        <dbReference type="RuleBase" id="RU000489"/>
    </source>
</evidence>